<sequence length="82" mass="9493">MVVVLDAIHERLSSTSRFRFPSVAFQWNRYLWVERTNNRSIGNRCDGCDGDGRGVVRFGFAVISQIARHWTFDDHRGYMIAA</sequence>
<reference evidence="1" key="1">
    <citation type="submission" date="2021-06" db="EMBL/GenBank/DDBJ databases">
        <title>Parelaphostrongylus tenuis whole genome reference sequence.</title>
        <authorList>
            <person name="Garwood T.J."/>
            <person name="Larsen P.A."/>
            <person name="Fountain-Jones N.M."/>
            <person name="Garbe J.R."/>
            <person name="Macchietto M.G."/>
            <person name="Kania S.A."/>
            <person name="Gerhold R.W."/>
            <person name="Richards J.E."/>
            <person name="Wolf T.M."/>
        </authorList>
    </citation>
    <scope>NUCLEOTIDE SEQUENCE</scope>
    <source>
        <strain evidence="1">MNPRO001-30</strain>
        <tissue evidence="1">Meninges</tissue>
    </source>
</reference>
<gene>
    <name evidence="1" type="ORF">KIN20_028740</name>
</gene>
<comment type="caution">
    <text evidence="1">The sequence shown here is derived from an EMBL/GenBank/DDBJ whole genome shotgun (WGS) entry which is preliminary data.</text>
</comment>
<evidence type="ECO:0000313" key="2">
    <source>
        <dbReference type="Proteomes" id="UP001196413"/>
    </source>
</evidence>
<protein>
    <submittedName>
        <fullName evidence="1">Uncharacterized protein</fullName>
    </submittedName>
</protein>
<evidence type="ECO:0000313" key="1">
    <source>
        <dbReference type="EMBL" id="KAJ1367755.1"/>
    </source>
</evidence>
<keyword evidence="2" id="KW-1185">Reference proteome</keyword>
<dbReference type="AlphaFoldDB" id="A0AAD5R1A9"/>
<dbReference type="EMBL" id="JAHQIW010005995">
    <property type="protein sequence ID" value="KAJ1367755.1"/>
    <property type="molecule type" value="Genomic_DNA"/>
</dbReference>
<dbReference type="Proteomes" id="UP001196413">
    <property type="component" value="Unassembled WGS sequence"/>
</dbReference>
<organism evidence="1 2">
    <name type="scientific">Parelaphostrongylus tenuis</name>
    <name type="common">Meningeal worm</name>
    <dbReference type="NCBI Taxonomy" id="148309"/>
    <lineage>
        <taxon>Eukaryota</taxon>
        <taxon>Metazoa</taxon>
        <taxon>Ecdysozoa</taxon>
        <taxon>Nematoda</taxon>
        <taxon>Chromadorea</taxon>
        <taxon>Rhabditida</taxon>
        <taxon>Rhabditina</taxon>
        <taxon>Rhabditomorpha</taxon>
        <taxon>Strongyloidea</taxon>
        <taxon>Metastrongylidae</taxon>
        <taxon>Parelaphostrongylus</taxon>
    </lineage>
</organism>
<accession>A0AAD5R1A9</accession>
<name>A0AAD5R1A9_PARTN</name>
<proteinExistence type="predicted"/>